<organism evidence="2 3">
    <name type="scientific">Iphiclides podalirius</name>
    <name type="common">scarce swallowtail</name>
    <dbReference type="NCBI Taxonomy" id="110791"/>
    <lineage>
        <taxon>Eukaryota</taxon>
        <taxon>Metazoa</taxon>
        <taxon>Ecdysozoa</taxon>
        <taxon>Arthropoda</taxon>
        <taxon>Hexapoda</taxon>
        <taxon>Insecta</taxon>
        <taxon>Pterygota</taxon>
        <taxon>Neoptera</taxon>
        <taxon>Endopterygota</taxon>
        <taxon>Lepidoptera</taxon>
        <taxon>Glossata</taxon>
        <taxon>Ditrysia</taxon>
        <taxon>Papilionoidea</taxon>
        <taxon>Papilionidae</taxon>
        <taxon>Papilioninae</taxon>
        <taxon>Iphiclides</taxon>
    </lineage>
</organism>
<dbReference type="Proteomes" id="UP000837857">
    <property type="component" value="Chromosome 21"/>
</dbReference>
<gene>
    <name evidence="2" type="ORF">IPOD504_LOCUS8444</name>
</gene>
<protein>
    <submittedName>
        <fullName evidence="2">Uncharacterized protein</fullName>
    </submittedName>
</protein>
<keyword evidence="3" id="KW-1185">Reference proteome</keyword>
<feature type="non-terminal residue" evidence="2">
    <location>
        <position position="138"/>
    </location>
</feature>
<name>A0ABN8IDU7_9NEOP</name>
<feature type="region of interest" description="Disordered" evidence="1">
    <location>
        <begin position="65"/>
        <end position="88"/>
    </location>
</feature>
<evidence type="ECO:0000313" key="3">
    <source>
        <dbReference type="Proteomes" id="UP000837857"/>
    </source>
</evidence>
<proteinExistence type="predicted"/>
<sequence>MGRPIRPRRFVIHFAAYPQVRRSELCLGTEVAPIARDRLAMKMTMCTEFDASPRGGAAREKITIRECGTDGGGPGSKRNSTSGESKFPSRRCRFFRAPVKGCCHAGLPEIWRTMVARQRCGNALAGQRKNEGLFLSAL</sequence>
<evidence type="ECO:0000313" key="2">
    <source>
        <dbReference type="EMBL" id="CAH2054011.1"/>
    </source>
</evidence>
<evidence type="ECO:0000256" key="1">
    <source>
        <dbReference type="SAM" id="MobiDB-lite"/>
    </source>
</evidence>
<dbReference type="EMBL" id="OW152833">
    <property type="protein sequence ID" value="CAH2054011.1"/>
    <property type="molecule type" value="Genomic_DNA"/>
</dbReference>
<accession>A0ABN8IDU7</accession>
<reference evidence="2" key="1">
    <citation type="submission" date="2022-03" db="EMBL/GenBank/DDBJ databases">
        <authorList>
            <person name="Martin H S."/>
        </authorList>
    </citation>
    <scope>NUCLEOTIDE SEQUENCE</scope>
</reference>